<reference evidence="13" key="1">
    <citation type="submission" date="2017-09" db="EMBL/GenBank/DDBJ databases">
        <title>Depth-based differentiation of microbial function through sediment-hosted aquifers and enrichment of novel symbionts in the deep terrestrial subsurface.</title>
        <authorList>
            <person name="Probst A.J."/>
            <person name="Ladd B."/>
            <person name="Jarett J.K."/>
            <person name="Geller-Mcgrath D.E."/>
            <person name="Sieber C.M.K."/>
            <person name="Emerson J.B."/>
            <person name="Anantharaman K."/>
            <person name="Thomas B.C."/>
            <person name="Malmstrom R."/>
            <person name="Stieglmeier M."/>
            <person name="Klingl A."/>
            <person name="Woyke T."/>
            <person name="Ryan C.M."/>
            <person name="Banfield J.F."/>
        </authorList>
    </citation>
    <scope>NUCLEOTIDE SEQUENCE [LARGE SCALE GENOMIC DNA]</scope>
</reference>
<keyword evidence="3 8" id="KW-0690">Ribosome biogenesis</keyword>
<comment type="subunit">
    <text evidence="8">Associates with the 50S ribosomal subunit.</text>
</comment>
<dbReference type="InterPro" id="IPR006073">
    <property type="entry name" value="GTP-bd"/>
</dbReference>
<dbReference type="PROSITE" id="PS51712">
    <property type="entry name" value="G_ENGA"/>
    <property type="match status" value="1"/>
</dbReference>
<dbReference type="CDD" id="cd01894">
    <property type="entry name" value="EngA1"/>
    <property type="match status" value="1"/>
</dbReference>
<dbReference type="PANTHER" id="PTHR43834">
    <property type="entry name" value="GTPASE DER"/>
    <property type="match status" value="1"/>
</dbReference>
<dbReference type="InterPro" id="IPR015946">
    <property type="entry name" value="KH_dom-like_a/b"/>
</dbReference>
<feature type="binding site" evidence="8">
    <location>
        <begin position="200"/>
        <end position="207"/>
    </location>
    <ligand>
        <name>GTP</name>
        <dbReference type="ChEBI" id="CHEBI:37565"/>
        <label>2</label>
    </ligand>
</feature>
<dbReference type="InterPro" id="IPR005225">
    <property type="entry name" value="Small_GTP-bd"/>
</dbReference>
<dbReference type="InterPro" id="IPR031166">
    <property type="entry name" value="G_ENGA"/>
</dbReference>
<dbReference type="Gene3D" id="3.30.300.20">
    <property type="match status" value="1"/>
</dbReference>
<accession>A0A2M6W6N4</accession>
<dbReference type="InterPro" id="IPR032859">
    <property type="entry name" value="KH_dom-like"/>
</dbReference>
<dbReference type="SUPFAM" id="SSF52540">
    <property type="entry name" value="P-loop containing nucleoside triphosphate hydrolases"/>
    <property type="match status" value="2"/>
</dbReference>
<dbReference type="GO" id="GO:0042254">
    <property type="term" value="P:ribosome biogenesis"/>
    <property type="evidence" value="ECO:0007669"/>
    <property type="project" value="UniProtKB-KW"/>
</dbReference>
<evidence type="ECO:0000256" key="6">
    <source>
        <dbReference type="ARBA" id="ARBA00023134"/>
    </source>
</evidence>
<dbReference type="Gene3D" id="3.40.50.300">
    <property type="entry name" value="P-loop containing nucleotide triphosphate hydrolases"/>
    <property type="match status" value="2"/>
</dbReference>
<comment type="function">
    <text evidence="8 10">GTPase that plays an essential role in the late steps of ribosome biogenesis.</text>
</comment>
<dbReference type="PRINTS" id="PR00326">
    <property type="entry name" value="GTP1OBG"/>
</dbReference>
<evidence type="ECO:0000313" key="12">
    <source>
        <dbReference type="EMBL" id="PIT88427.1"/>
    </source>
</evidence>
<dbReference type="InterPro" id="IPR016484">
    <property type="entry name" value="GTPase_Der"/>
</dbReference>
<dbReference type="HAMAP" id="MF_00195">
    <property type="entry name" value="GTPase_Der"/>
    <property type="match status" value="1"/>
</dbReference>
<dbReference type="InterPro" id="IPR027417">
    <property type="entry name" value="P-loop_NTPase"/>
</dbReference>
<evidence type="ECO:0000256" key="1">
    <source>
        <dbReference type="ARBA" id="ARBA00008279"/>
    </source>
</evidence>
<dbReference type="AlphaFoldDB" id="A0A2M6W6N4"/>
<evidence type="ECO:0000256" key="8">
    <source>
        <dbReference type="HAMAP-Rule" id="MF_00195"/>
    </source>
</evidence>
<comment type="caution">
    <text evidence="12">The sequence shown here is derived from an EMBL/GenBank/DDBJ whole genome shotgun (WGS) entry which is preliminary data.</text>
</comment>
<keyword evidence="5 8" id="KW-0547">Nucleotide-binding</keyword>
<dbReference type="PIRSF" id="PIRSF006485">
    <property type="entry name" value="GTP-binding_EngA"/>
    <property type="match status" value="1"/>
</dbReference>
<evidence type="ECO:0000256" key="2">
    <source>
        <dbReference type="ARBA" id="ARBA00020953"/>
    </source>
</evidence>
<dbReference type="NCBIfam" id="TIGR03594">
    <property type="entry name" value="GTPase_EngA"/>
    <property type="match status" value="1"/>
</dbReference>
<dbReference type="NCBIfam" id="TIGR00231">
    <property type="entry name" value="small_GTP"/>
    <property type="match status" value="2"/>
</dbReference>
<evidence type="ECO:0000256" key="10">
    <source>
        <dbReference type="RuleBase" id="RU004481"/>
    </source>
</evidence>
<feature type="domain" description="EngA-type G" evidence="11">
    <location>
        <begin position="194"/>
        <end position="370"/>
    </location>
</feature>
<protein>
    <recommendedName>
        <fullName evidence="2 8">GTPase Der</fullName>
    </recommendedName>
    <alternativeName>
        <fullName evidence="7 8">GTP-binding protein EngA</fullName>
    </alternativeName>
</protein>
<dbReference type="Proteomes" id="UP000231426">
    <property type="component" value="Unassembled WGS sequence"/>
</dbReference>
<name>A0A2M6W6N4_9BACT</name>
<evidence type="ECO:0000313" key="13">
    <source>
        <dbReference type="Proteomes" id="UP000231426"/>
    </source>
</evidence>
<feature type="binding site" evidence="8">
    <location>
        <begin position="247"/>
        <end position="251"/>
    </location>
    <ligand>
        <name>GTP</name>
        <dbReference type="ChEBI" id="CHEBI:37565"/>
        <label>2</label>
    </ligand>
</feature>
<sequence length="457" mass="51473">MSTLAKIINFNLPSVALVGRVNVGKSTIFNRITETGRALISDIPGTTRTRNIGTATWRGKQFQLVDTGGLTFSNDIPLEEDIIKQTEMALKQADIILMVIDLQKDLLPQEKELVKKITKQGRGKKPIILVGNKADSPDWRIRAHDKEWLKLGLGEPIAVSGVNGSNIGDLLDLVYKHLRKIKKQPKTIKETDIVKISLVGKPNVGKSSLFNKLIGEPRVIVSSMPHTTREPHDTLVEVEGEHLLFVDTAGIRRKAKVSGELEKMGIGQSLETTKRSDIILFVLDASQPITDQDKQLGGFLNEHAKSVIIVVNKWDLADENTDTFKNSIKKMILNYFPHLDFAPIVFISALTEYRVHQIFPLITQAWQARQISVSPAALREFLRLTIKHHLPSRGKGVRHPQILKIKQIGNNPPVFEIDIKQKTSLHLSYVNFLKKRLREKFGFFATPIIIKLTKFKR</sequence>
<keyword evidence="4 10" id="KW-0677">Repeat</keyword>
<dbReference type="Pfam" id="PF01926">
    <property type="entry name" value="MMR_HSR1"/>
    <property type="match status" value="2"/>
</dbReference>
<dbReference type="Pfam" id="PF14714">
    <property type="entry name" value="KH_dom-like"/>
    <property type="match status" value="1"/>
</dbReference>
<feature type="binding site" evidence="8">
    <location>
        <begin position="19"/>
        <end position="26"/>
    </location>
    <ligand>
        <name>GTP</name>
        <dbReference type="ChEBI" id="CHEBI:37565"/>
        <label>1</label>
    </ligand>
</feature>
<feature type="binding site" evidence="8">
    <location>
        <begin position="312"/>
        <end position="315"/>
    </location>
    <ligand>
        <name>GTP</name>
        <dbReference type="ChEBI" id="CHEBI:37565"/>
        <label>2</label>
    </ligand>
</feature>
<keyword evidence="6 8" id="KW-0342">GTP-binding</keyword>
<evidence type="ECO:0000256" key="9">
    <source>
        <dbReference type="PROSITE-ProRule" id="PRU01049"/>
    </source>
</evidence>
<organism evidence="12 13">
    <name type="scientific">Candidatus Magasanikbacteria bacterium CG10_big_fil_rev_8_21_14_0_10_36_32</name>
    <dbReference type="NCBI Taxonomy" id="1974646"/>
    <lineage>
        <taxon>Bacteria</taxon>
        <taxon>Candidatus Magasanikiibacteriota</taxon>
    </lineage>
</organism>
<feature type="binding site" evidence="8">
    <location>
        <begin position="66"/>
        <end position="70"/>
    </location>
    <ligand>
        <name>GTP</name>
        <dbReference type="ChEBI" id="CHEBI:37565"/>
        <label>1</label>
    </ligand>
</feature>
<evidence type="ECO:0000256" key="4">
    <source>
        <dbReference type="ARBA" id="ARBA00022737"/>
    </source>
</evidence>
<evidence type="ECO:0000256" key="5">
    <source>
        <dbReference type="ARBA" id="ARBA00022741"/>
    </source>
</evidence>
<proteinExistence type="inferred from homology"/>
<evidence type="ECO:0000259" key="11">
    <source>
        <dbReference type="PROSITE" id="PS51712"/>
    </source>
</evidence>
<evidence type="ECO:0000256" key="3">
    <source>
        <dbReference type="ARBA" id="ARBA00022517"/>
    </source>
</evidence>
<feature type="binding site" evidence="8">
    <location>
        <begin position="132"/>
        <end position="135"/>
    </location>
    <ligand>
        <name>GTP</name>
        <dbReference type="ChEBI" id="CHEBI:37565"/>
        <label>1</label>
    </ligand>
</feature>
<dbReference type="EMBL" id="PFBV01000003">
    <property type="protein sequence ID" value="PIT88427.1"/>
    <property type="molecule type" value="Genomic_DNA"/>
</dbReference>
<dbReference type="CDD" id="cd01895">
    <property type="entry name" value="EngA2"/>
    <property type="match status" value="1"/>
</dbReference>
<dbReference type="GO" id="GO:0005525">
    <property type="term" value="F:GTP binding"/>
    <property type="evidence" value="ECO:0007669"/>
    <property type="project" value="UniProtKB-UniRule"/>
</dbReference>
<gene>
    <name evidence="8 12" type="primary">der</name>
    <name evidence="12" type="ORF">COU29_01420</name>
</gene>
<dbReference type="FunFam" id="3.40.50.300:FF:000040">
    <property type="entry name" value="GTPase Der"/>
    <property type="match status" value="1"/>
</dbReference>
<comment type="similarity">
    <text evidence="1 8 9 10">Belongs to the TRAFAC class TrmE-Era-EngA-EngB-Septin-like GTPase superfamily. EngA (Der) GTPase family.</text>
</comment>
<dbReference type="PANTHER" id="PTHR43834:SF6">
    <property type="entry name" value="GTPASE DER"/>
    <property type="match status" value="1"/>
</dbReference>
<evidence type="ECO:0000256" key="7">
    <source>
        <dbReference type="ARBA" id="ARBA00032345"/>
    </source>
</evidence>
<dbReference type="GO" id="GO:0043022">
    <property type="term" value="F:ribosome binding"/>
    <property type="evidence" value="ECO:0007669"/>
    <property type="project" value="TreeGrafter"/>
</dbReference>